<evidence type="ECO:0000313" key="2">
    <source>
        <dbReference type="EMBL" id="CAG6479114.1"/>
    </source>
</evidence>
<name>A0A8D8FQX2_CULPI</name>
<dbReference type="EMBL" id="HBUE01084498">
    <property type="protein sequence ID" value="CAG6479114.1"/>
    <property type="molecule type" value="Transcribed_RNA"/>
</dbReference>
<organism evidence="2">
    <name type="scientific">Culex pipiens</name>
    <name type="common">House mosquito</name>
    <dbReference type="NCBI Taxonomy" id="7175"/>
    <lineage>
        <taxon>Eukaryota</taxon>
        <taxon>Metazoa</taxon>
        <taxon>Ecdysozoa</taxon>
        <taxon>Arthropoda</taxon>
        <taxon>Hexapoda</taxon>
        <taxon>Insecta</taxon>
        <taxon>Pterygota</taxon>
        <taxon>Neoptera</taxon>
        <taxon>Endopterygota</taxon>
        <taxon>Diptera</taxon>
        <taxon>Nematocera</taxon>
        <taxon>Culicoidea</taxon>
        <taxon>Culicidae</taxon>
        <taxon>Culicinae</taxon>
        <taxon>Culicini</taxon>
        <taxon>Culex</taxon>
        <taxon>Culex</taxon>
    </lineage>
</organism>
<dbReference type="EMBL" id="HBUE01084496">
    <property type="protein sequence ID" value="CAG6479112.1"/>
    <property type="molecule type" value="Transcribed_RNA"/>
</dbReference>
<sequence>MQVAPSAPVILESAKVPQKEIASNQVNYVRVLQIPFQIPPTACSTSAVMPRSKPKQSAVHRAVTCTTIPPDLASCARPATTASRSTAPWQAISTVGHPIDPFQNSHSTAPSP</sequence>
<protein>
    <submittedName>
        <fullName evidence="2">(northern house mosquito) hypothetical protein</fullName>
    </submittedName>
</protein>
<dbReference type="AlphaFoldDB" id="A0A8D8FQX2"/>
<accession>A0A8D8FQX2</accession>
<reference evidence="2" key="1">
    <citation type="submission" date="2021-05" db="EMBL/GenBank/DDBJ databases">
        <authorList>
            <person name="Alioto T."/>
            <person name="Alioto T."/>
            <person name="Gomez Garrido J."/>
        </authorList>
    </citation>
    <scope>NUCLEOTIDE SEQUENCE</scope>
</reference>
<proteinExistence type="predicted"/>
<feature type="compositionally biased region" description="Polar residues" evidence="1">
    <location>
        <begin position="102"/>
        <end position="112"/>
    </location>
</feature>
<feature type="region of interest" description="Disordered" evidence="1">
    <location>
        <begin position="74"/>
        <end position="112"/>
    </location>
</feature>
<feature type="compositionally biased region" description="Low complexity" evidence="1">
    <location>
        <begin position="74"/>
        <end position="88"/>
    </location>
</feature>
<evidence type="ECO:0000256" key="1">
    <source>
        <dbReference type="SAM" id="MobiDB-lite"/>
    </source>
</evidence>